<dbReference type="AlphaFoldDB" id="A0A398BC19"/>
<accession>A0A398BC19</accession>
<evidence type="ECO:0000313" key="1">
    <source>
        <dbReference type="EMBL" id="RID87709.1"/>
    </source>
</evidence>
<dbReference type="RefSeq" id="WP_119116056.1">
    <property type="nucleotide sequence ID" value="NZ_QWVS01000010.1"/>
</dbReference>
<organism evidence="1 2">
    <name type="scientific">Peribacillus asahii</name>
    <dbReference type="NCBI Taxonomy" id="228899"/>
    <lineage>
        <taxon>Bacteria</taxon>
        <taxon>Bacillati</taxon>
        <taxon>Bacillota</taxon>
        <taxon>Bacilli</taxon>
        <taxon>Bacillales</taxon>
        <taxon>Bacillaceae</taxon>
        <taxon>Peribacillus</taxon>
    </lineage>
</organism>
<evidence type="ECO:0000313" key="2">
    <source>
        <dbReference type="Proteomes" id="UP000266016"/>
    </source>
</evidence>
<dbReference type="Proteomes" id="UP000266016">
    <property type="component" value="Unassembled WGS sequence"/>
</dbReference>
<dbReference type="EMBL" id="QWVS01000010">
    <property type="protein sequence ID" value="RID87709.1"/>
    <property type="molecule type" value="Genomic_DNA"/>
</dbReference>
<protein>
    <submittedName>
        <fullName evidence="1">Uncharacterized protein</fullName>
    </submittedName>
</protein>
<reference evidence="1 2" key="1">
    <citation type="submission" date="2018-08" db="EMBL/GenBank/DDBJ databases">
        <title>Bacillus jemisoniae sp. nov., Bacillus chryseoplanitiae sp. nov., Bacillus resnikiae sp. nov., and Bacillus frankliniae sp. nov., isolated from Viking spacecraft and associated surfaces.</title>
        <authorList>
            <person name="Seuylemezian A."/>
            <person name="Vaishampayan P."/>
        </authorList>
    </citation>
    <scope>NUCLEOTIDE SEQUENCE [LARGE SCALE GENOMIC DNA]</scope>
    <source>
        <strain evidence="1 2">MA001</strain>
    </source>
</reference>
<gene>
    <name evidence="1" type="ORF">D1953_04940</name>
</gene>
<sequence length="137" mass="16038">MICFYCGQENSHESALCTFCEAPLKARRPQLRDHLFLEQCELPFSELSLFHTYDLLILLRLVREERSTCYRLMRSVQKAPEGIVIDSDTLAFAESDYRRYTARMRVIEGILIDRMGYKPKRVDDKLLASLKAKLENN</sequence>
<keyword evidence="2" id="KW-1185">Reference proteome</keyword>
<comment type="caution">
    <text evidence="1">The sequence shown here is derived from an EMBL/GenBank/DDBJ whole genome shotgun (WGS) entry which is preliminary data.</text>
</comment>
<name>A0A398BC19_9BACI</name>
<proteinExistence type="predicted"/>